<accession>S0FLC6</accession>
<reference evidence="1 2" key="1">
    <citation type="journal article" date="2013" name="Genome Announc.">
        <title>Draft Genome Sequence of the Cellulolytic, Mesophilic, Anaerobic Bacterium Clostridium termitidis Strain CT1112 (DSM 5398).</title>
        <authorList>
            <person name="Lal S."/>
            <person name="Ramachandran U."/>
            <person name="Zhang X."/>
            <person name="Munir R."/>
            <person name="Sparling R."/>
            <person name="Levin D.B."/>
        </authorList>
    </citation>
    <scope>NUCLEOTIDE SEQUENCE [LARGE SCALE GENOMIC DNA]</scope>
    <source>
        <strain evidence="1 2">CT1112</strain>
    </source>
</reference>
<protein>
    <recommendedName>
        <fullName evidence="3">DUF1657 domain-containing protein</fullName>
    </recommendedName>
</protein>
<dbReference type="EMBL" id="AORV01000068">
    <property type="protein sequence ID" value="EMS69288.1"/>
    <property type="molecule type" value="Genomic_DNA"/>
</dbReference>
<proteinExistence type="predicted"/>
<name>S0FLC6_RUMCE</name>
<dbReference type="InterPro" id="IPR012452">
    <property type="entry name" value="DUF1657"/>
</dbReference>
<evidence type="ECO:0008006" key="3">
    <source>
        <dbReference type="Google" id="ProtNLM"/>
    </source>
</evidence>
<dbReference type="Pfam" id="PF07870">
    <property type="entry name" value="DUF1657"/>
    <property type="match status" value="1"/>
</dbReference>
<dbReference type="Proteomes" id="UP000014155">
    <property type="component" value="Unassembled WGS sequence"/>
</dbReference>
<evidence type="ECO:0000313" key="2">
    <source>
        <dbReference type="Proteomes" id="UP000014155"/>
    </source>
</evidence>
<dbReference type="eggNOG" id="ENOG5033253">
    <property type="taxonomic scope" value="Bacteria"/>
</dbReference>
<evidence type="ECO:0000313" key="1">
    <source>
        <dbReference type="EMBL" id="EMS69288.1"/>
    </source>
</evidence>
<comment type="caution">
    <text evidence="1">The sequence shown here is derived from an EMBL/GenBank/DDBJ whole genome shotgun (WGS) entry which is preliminary data.</text>
</comment>
<dbReference type="STRING" id="1195236.CTER_5055"/>
<sequence length="68" mass="7707">MTVGTQMLKAIATVESASATMKSFALETEDEQAKKTFQQLACTFDDALQTLKGREEYIQQQEPQYKQQ</sequence>
<gene>
    <name evidence="1" type="ORF">CTER_5055</name>
</gene>
<dbReference type="RefSeq" id="WP_004630586.1">
    <property type="nucleotide sequence ID" value="NZ_AORV01000068.1"/>
</dbReference>
<keyword evidence="2" id="KW-1185">Reference proteome</keyword>
<dbReference type="AlphaFoldDB" id="S0FLC6"/>
<dbReference type="PATRIC" id="fig|1195236.3.peg.5250"/>
<organism evidence="1 2">
    <name type="scientific">Ruminiclostridium cellobioparum subsp. termitidis CT1112</name>
    <dbReference type="NCBI Taxonomy" id="1195236"/>
    <lineage>
        <taxon>Bacteria</taxon>
        <taxon>Bacillati</taxon>
        <taxon>Bacillota</taxon>
        <taxon>Clostridia</taxon>
        <taxon>Eubacteriales</taxon>
        <taxon>Oscillospiraceae</taxon>
        <taxon>Ruminiclostridium</taxon>
    </lineage>
</organism>